<evidence type="ECO:0000256" key="30">
    <source>
        <dbReference type="ARBA" id="ARBA00078029"/>
    </source>
</evidence>
<comment type="catalytic activity">
    <reaction evidence="25">
        <text>estrone 3-sulfate(out) + 2 Na(+)(out) = estrone 3-sulfate(in) + 2 Na(+)(in)</text>
        <dbReference type="Rhea" id="RHEA:71083"/>
        <dbReference type="ChEBI" id="CHEBI:29101"/>
        <dbReference type="ChEBI" id="CHEBI:60050"/>
    </reaction>
</comment>
<comment type="catalytic activity">
    <reaction evidence="19">
        <text>tauro-beta-muricholate(out) + 2 Na(+)(out) = tauro-beta-muricholate(in) + 2 Na(+)(in)</text>
        <dbReference type="Rhea" id="RHEA:72179"/>
        <dbReference type="ChEBI" id="CHEBI:29101"/>
        <dbReference type="ChEBI" id="CHEBI:133064"/>
    </reaction>
</comment>
<keyword evidence="34" id="KW-1185">Reference proteome</keyword>
<comment type="function">
    <text evidence="26">As a major transporter of conjugated bile salts from plasma into the hepatocyte, it plays a key role in the enterohepatic circulation of bile salts necessary for the solubilization and absorption of dietary fat and fat-soluble vitamins. It is strictly dependent on the extracellular presence of sodium. It exhibits broad substrate specificity and transports various bile acids, such as taurocholate, cholate, as well as non-bile acid organic compounds, such as estrone sulfate. Works collaboratively with the ileal transporter (NTCP2), the organic solute transporter (OST), and the bile salt export pump (BSEP), to ensure efficacious biological recycling of bile acids during enterohepatic circulation.</text>
</comment>
<keyword evidence="5 32" id="KW-0812">Transmembrane</keyword>
<proteinExistence type="inferred from homology"/>
<dbReference type="AlphaFoldDB" id="A0AAD7RDZ4"/>
<evidence type="ECO:0000256" key="5">
    <source>
        <dbReference type="ARBA" id="ARBA00022692"/>
    </source>
</evidence>
<evidence type="ECO:0000256" key="4">
    <source>
        <dbReference type="ARBA" id="ARBA00022475"/>
    </source>
</evidence>
<comment type="catalytic activity">
    <reaction evidence="21">
        <text>taurochenodeoxycholate(out) + 2 Na(+)(out) = taurochenodeoxycholate(in) + 2 Na(+)(in)</text>
        <dbReference type="Rhea" id="RHEA:71923"/>
        <dbReference type="ChEBI" id="CHEBI:9407"/>
        <dbReference type="ChEBI" id="CHEBI:29101"/>
    </reaction>
</comment>
<evidence type="ECO:0000256" key="13">
    <source>
        <dbReference type="ARBA" id="ARBA00023201"/>
    </source>
</evidence>
<keyword evidence="11 32" id="KW-0472">Membrane</keyword>
<evidence type="ECO:0000256" key="24">
    <source>
        <dbReference type="ARBA" id="ARBA00052374"/>
    </source>
</evidence>
<evidence type="ECO:0000256" key="32">
    <source>
        <dbReference type="SAM" id="Phobius"/>
    </source>
</evidence>
<organism evidence="33 34">
    <name type="scientific">Aldrovandia affinis</name>
    <dbReference type="NCBI Taxonomy" id="143900"/>
    <lineage>
        <taxon>Eukaryota</taxon>
        <taxon>Metazoa</taxon>
        <taxon>Chordata</taxon>
        <taxon>Craniata</taxon>
        <taxon>Vertebrata</taxon>
        <taxon>Euteleostomi</taxon>
        <taxon>Actinopterygii</taxon>
        <taxon>Neopterygii</taxon>
        <taxon>Teleostei</taxon>
        <taxon>Notacanthiformes</taxon>
        <taxon>Halosauridae</taxon>
        <taxon>Aldrovandia</taxon>
    </lineage>
</organism>
<keyword evidence="9" id="KW-0445">Lipid transport</keyword>
<dbReference type="InterPro" id="IPR004710">
    <property type="entry name" value="Bilac:Na_transpt"/>
</dbReference>
<keyword evidence="3" id="KW-0813">Transport</keyword>
<evidence type="ECO:0000256" key="15">
    <source>
        <dbReference type="ARBA" id="ARBA00034231"/>
    </source>
</evidence>
<evidence type="ECO:0000256" key="6">
    <source>
        <dbReference type="ARBA" id="ARBA00022847"/>
    </source>
</evidence>
<evidence type="ECO:0000256" key="21">
    <source>
        <dbReference type="ARBA" id="ARBA00048338"/>
    </source>
</evidence>
<evidence type="ECO:0000256" key="17">
    <source>
        <dbReference type="ARBA" id="ARBA00047596"/>
    </source>
</evidence>
<dbReference type="GO" id="GO:0008508">
    <property type="term" value="F:bile acid:sodium symporter activity"/>
    <property type="evidence" value="ECO:0007669"/>
    <property type="project" value="TreeGrafter"/>
</dbReference>
<evidence type="ECO:0000256" key="29">
    <source>
        <dbReference type="ARBA" id="ARBA00075246"/>
    </source>
</evidence>
<comment type="caution">
    <text evidence="33">The sequence shown here is derived from an EMBL/GenBank/DDBJ whole genome shotgun (WGS) entry which is preliminary data.</text>
</comment>
<evidence type="ECO:0000256" key="11">
    <source>
        <dbReference type="ARBA" id="ARBA00023136"/>
    </source>
</evidence>
<dbReference type="GO" id="GO:0005886">
    <property type="term" value="C:plasma membrane"/>
    <property type="evidence" value="ECO:0007669"/>
    <property type="project" value="UniProtKB-SubCell"/>
</dbReference>
<dbReference type="EMBL" id="JAINUG010000330">
    <property type="protein sequence ID" value="KAJ8378150.1"/>
    <property type="molecule type" value="Genomic_DNA"/>
</dbReference>
<evidence type="ECO:0000256" key="14">
    <source>
        <dbReference type="ARBA" id="ARBA00034215"/>
    </source>
</evidence>
<evidence type="ECO:0000256" key="19">
    <source>
        <dbReference type="ARBA" id="ARBA00048013"/>
    </source>
</evidence>
<comment type="catalytic activity">
    <reaction evidence="23">
        <text>taurohyocholate(out) + 2 Na(+)(out) = taurohyocholate(in) + 2 Na(+)(in)</text>
        <dbReference type="Rhea" id="RHEA:72171"/>
        <dbReference type="ChEBI" id="CHEBI:29101"/>
        <dbReference type="ChEBI" id="CHEBI:58874"/>
    </reaction>
</comment>
<evidence type="ECO:0000256" key="9">
    <source>
        <dbReference type="ARBA" id="ARBA00023055"/>
    </source>
</evidence>
<evidence type="ECO:0000313" key="33">
    <source>
        <dbReference type="EMBL" id="KAJ8378150.1"/>
    </source>
</evidence>
<evidence type="ECO:0000313" key="34">
    <source>
        <dbReference type="Proteomes" id="UP001221898"/>
    </source>
</evidence>
<protein>
    <recommendedName>
        <fullName evidence="27">Hepatic sodium/bile acid cotransporter</fullName>
    </recommendedName>
    <alternativeName>
        <fullName evidence="29">Na(+)/bile acid cotransporter</fullName>
    </alternativeName>
    <alternativeName>
        <fullName evidence="28">Na(+)/taurocholate transport protein</fullName>
    </alternativeName>
    <alternativeName>
        <fullName evidence="30">Sodium/taurocholate cotransporting polypeptide</fullName>
    </alternativeName>
    <alternativeName>
        <fullName evidence="31">Solute carrier family 10 member 1</fullName>
    </alternativeName>
</protein>
<evidence type="ECO:0000256" key="8">
    <source>
        <dbReference type="ARBA" id="ARBA00023053"/>
    </source>
</evidence>
<comment type="catalytic activity">
    <reaction evidence="18">
        <text>taurodeoxycholate(out) + 2 Na(+)(out) = taurodeoxycholate(in) + 2 Na(+)(in)</text>
        <dbReference type="Rhea" id="RHEA:72087"/>
        <dbReference type="ChEBI" id="CHEBI:29101"/>
        <dbReference type="ChEBI" id="CHEBI:36261"/>
    </reaction>
</comment>
<reference evidence="33" key="1">
    <citation type="journal article" date="2023" name="Science">
        <title>Genome structures resolve the early diversification of teleost fishes.</title>
        <authorList>
            <person name="Parey E."/>
            <person name="Louis A."/>
            <person name="Montfort J."/>
            <person name="Bouchez O."/>
            <person name="Roques C."/>
            <person name="Iampietro C."/>
            <person name="Lluch J."/>
            <person name="Castinel A."/>
            <person name="Donnadieu C."/>
            <person name="Desvignes T."/>
            <person name="Floi Bucao C."/>
            <person name="Jouanno E."/>
            <person name="Wen M."/>
            <person name="Mejri S."/>
            <person name="Dirks R."/>
            <person name="Jansen H."/>
            <person name="Henkel C."/>
            <person name="Chen W.J."/>
            <person name="Zahm M."/>
            <person name="Cabau C."/>
            <person name="Klopp C."/>
            <person name="Thompson A.W."/>
            <person name="Robinson-Rechavi M."/>
            <person name="Braasch I."/>
            <person name="Lecointre G."/>
            <person name="Bobe J."/>
            <person name="Postlethwait J.H."/>
            <person name="Berthelot C."/>
            <person name="Roest Crollius H."/>
            <person name="Guiguen Y."/>
        </authorList>
    </citation>
    <scope>NUCLEOTIDE SEQUENCE</scope>
    <source>
        <strain evidence="33">NC1722</strain>
    </source>
</reference>
<evidence type="ECO:0000256" key="26">
    <source>
        <dbReference type="ARBA" id="ARBA00056510"/>
    </source>
</evidence>
<feature type="transmembrane region" description="Helical" evidence="32">
    <location>
        <begin position="206"/>
        <end position="228"/>
    </location>
</feature>
<evidence type="ECO:0000256" key="28">
    <source>
        <dbReference type="ARBA" id="ARBA00075177"/>
    </source>
</evidence>
<evidence type="ECO:0000256" key="20">
    <source>
        <dbReference type="ARBA" id="ARBA00048327"/>
    </source>
</evidence>
<feature type="transmembrane region" description="Helical" evidence="32">
    <location>
        <begin position="140"/>
        <end position="162"/>
    </location>
</feature>
<evidence type="ECO:0000256" key="2">
    <source>
        <dbReference type="ARBA" id="ARBA00006528"/>
    </source>
</evidence>
<dbReference type="InterPro" id="IPR038770">
    <property type="entry name" value="Na+/solute_symporter_sf"/>
</dbReference>
<comment type="catalytic activity">
    <reaction evidence="22">
        <text>tauronorcholate(out) + 2 Na(+)(out) = tauronorcholate(in) + 2 Na(+)(in)</text>
        <dbReference type="Rhea" id="RHEA:71915"/>
        <dbReference type="ChEBI" id="CHEBI:29101"/>
        <dbReference type="ChEBI" id="CHEBI:191405"/>
    </reaction>
</comment>
<keyword evidence="4" id="KW-1003">Cell membrane</keyword>
<keyword evidence="12" id="KW-0325">Glycoprotein</keyword>
<comment type="catalytic activity">
    <reaction evidence="16">
        <text>tauroallocholate(out) + 2 Na(+)(out) = tauroallocholate(in) + 2 Na(+)(in)</text>
        <dbReference type="Rhea" id="RHEA:51840"/>
        <dbReference type="ChEBI" id="CHEBI:29101"/>
        <dbReference type="ChEBI" id="CHEBI:191406"/>
    </reaction>
</comment>
<evidence type="ECO:0000256" key="23">
    <source>
        <dbReference type="ARBA" id="ARBA00051799"/>
    </source>
</evidence>
<evidence type="ECO:0000256" key="12">
    <source>
        <dbReference type="ARBA" id="ARBA00023180"/>
    </source>
</evidence>
<comment type="catalytic activity">
    <reaction evidence="17">
        <text>tauroursodeoxycholate(out) + 2 Na(+)(out) = tauroursodeoxycholate(in) + 2 Na(+)(in)</text>
        <dbReference type="Rhea" id="RHEA:71927"/>
        <dbReference type="ChEBI" id="CHEBI:29101"/>
        <dbReference type="ChEBI" id="CHEBI:132028"/>
    </reaction>
</comment>
<sequence>MEGTMDQIQGLYGEPTPWTLDTFYNVTPTNGTSGFQFSPSPVMDMVINIIILVTLFCILVSLGCTMEIAKIKGHICKPKGVIIALASQYGIMPLTAFSLAKLLQLSPIESVTMLICGCSPGGNLSNIIALAAQGDMNLSLVMTSCSTLLALGMMPLLLFLYCQSIPNIESMVPYAGIVLALVLTLVPCAIGIAINHRAPRYSPIVIKVGMSVFMIGSVTFVTLSVMMIGRAILAVMTPTLLASAALMPLIGFLFGYLVSMVFRINEQGRRTISIETGCQNIQLCVTILKVAFAPEVIGPLFLFPHVLILCQVMEAVVFVLIFRCHQRFTRAPSEEKLEYLAVDRKAEEAKAP</sequence>
<comment type="catalytic activity">
    <reaction evidence="14">
        <text>glycocholate(out) + 2 Na(+)(out) = glycocholate(in) + 2 Na(+)(in)</text>
        <dbReference type="Rhea" id="RHEA:71935"/>
        <dbReference type="ChEBI" id="CHEBI:29101"/>
        <dbReference type="ChEBI" id="CHEBI:29746"/>
    </reaction>
</comment>
<keyword evidence="10" id="KW-0406">Ion transport</keyword>
<feature type="transmembrane region" description="Helical" evidence="32">
    <location>
        <begin position="45"/>
        <end position="69"/>
    </location>
</feature>
<evidence type="ECO:0000256" key="16">
    <source>
        <dbReference type="ARBA" id="ARBA00047311"/>
    </source>
</evidence>
<name>A0AAD7RDZ4_9TELE</name>
<keyword evidence="8" id="KW-0915">Sodium</keyword>
<gene>
    <name evidence="33" type="ORF">AAFF_G00247880</name>
</gene>
<evidence type="ECO:0000256" key="18">
    <source>
        <dbReference type="ARBA" id="ARBA00047743"/>
    </source>
</evidence>
<evidence type="ECO:0000256" key="10">
    <source>
        <dbReference type="ARBA" id="ARBA00023065"/>
    </source>
</evidence>
<dbReference type="PANTHER" id="PTHR10361">
    <property type="entry name" value="SODIUM-BILE ACID COTRANSPORTER"/>
    <property type="match status" value="1"/>
</dbReference>
<keyword evidence="7 32" id="KW-1133">Transmembrane helix</keyword>
<evidence type="ECO:0000256" key="27">
    <source>
        <dbReference type="ARBA" id="ARBA00073206"/>
    </source>
</evidence>
<evidence type="ECO:0000256" key="3">
    <source>
        <dbReference type="ARBA" id="ARBA00022448"/>
    </source>
</evidence>
<comment type="catalytic activity">
    <reaction evidence="15">
        <text>cholate(out) + 2 Na(+)(out) = cholate(in) + 2 Na(+)(in)</text>
        <dbReference type="Rhea" id="RHEA:71911"/>
        <dbReference type="ChEBI" id="CHEBI:29101"/>
        <dbReference type="ChEBI" id="CHEBI:29747"/>
    </reaction>
</comment>
<comment type="catalytic activity">
    <reaction evidence="24">
        <text>taurohyodeoxycholate(out) + 2 Na(+)(out) = taurohyodeoxycholate(in) + 2 Na(+)(in)</text>
        <dbReference type="Rhea" id="RHEA:72167"/>
        <dbReference type="ChEBI" id="CHEBI:29101"/>
        <dbReference type="ChEBI" id="CHEBI:191407"/>
    </reaction>
</comment>
<feature type="transmembrane region" description="Helical" evidence="32">
    <location>
        <begin position="81"/>
        <end position="100"/>
    </location>
</feature>
<keyword evidence="6" id="KW-0769">Symport</keyword>
<evidence type="ECO:0000256" key="22">
    <source>
        <dbReference type="ARBA" id="ARBA00049276"/>
    </source>
</evidence>
<evidence type="ECO:0000256" key="31">
    <source>
        <dbReference type="ARBA" id="ARBA00082917"/>
    </source>
</evidence>
<dbReference type="PANTHER" id="PTHR10361:SF40">
    <property type="entry name" value="HEPATIC SODIUM_BILE ACID COTRANSPORTER"/>
    <property type="match status" value="1"/>
</dbReference>
<comment type="subcellular location">
    <subcellularLocation>
        <location evidence="1">Cell membrane</location>
        <topology evidence="1">Multi-pass membrane protein</topology>
    </subcellularLocation>
</comment>
<evidence type="ECO:0000256" key="1">
    <source>
        <dbReference type="ARBA" id="ARBA00004651"/>
    </source>
</evidence>
<keyword evidence="13" id="KW-0739">Sodium transport</keyword>
<comment type="catalytic activity">
    <reaction evidence="20">
        <text>taurocholate(out) + 2 Na(+)(out) = taurocholate(in) + 2 Na(+)(in)</text>
        <dbReference type="Rhea" id="RHEA:71875"/>
        <dbReference type="ChEBI" id="CHEBI:29101"/>
        <dbReference type="ChEBI" id="CHEBI:36257"/>
    </reaction>
</comment>
<comment type="similarity">
    <text evidence="2">Belongs to the bile acid:sodium symporter (BASS) (TC 2.A.28) family.</text>
</comment>
<feature type="transmembrane region" description="Helical" evidence="32">
    <location>
        <begin position="174"/>
        <end position="194"/>
    </location>
</feature>
<dbReference type="InterPro" id="IPR002657">
    <property type="entry name" value="BilAc:Na_symport/Acr3"/>
</dbReference>
<evidence type="ECO:0000256" key="25">
    <source>
        <dbReference type="ARBA" id="ARBA00052405"/>
    </source>
</evidence>
<dbReference type="Proteomes" id="UP001221898">
    <property type="component" value="Unassembled WGS sequence"/>
</dbReference>
<evidence type="ECO:0000256" key="7">
    <source>
        <dbReference type="ARBA" id="ARBA00022989"/>
    </source>
</evidence>
<feature type="transmembrane region" description="Helical" evidence="32">
    <location>
        <begin position="302"/>
        <end position="322"/>
    </location>
</feature>
<accession>A0AAD7RDZ4</accession>
<dbReference type="Gene3D" id="1.20.1530.20">
    <property type="match status" value="1"/>
</dbReference>
<dbReference type="FunFam" id="1.20.1530.20:FF:000016">
    <property type="entry name" value="Solute carrier family 10 member 1"/>
    <property type="match status" value="1"/>
</dbReference>
<feature type="transmembrane region" description="Helical" evidence="32">
    <location>
        <begin position="240"/>
        <end position="262"/>
    </location>
</feature>
<dbReference type="Pfam" id="PF01758">
    <property type="entry name" value="SBF"/>
    <property type="match status" value="1"/>
</dbReference>